<protein>
    <submittedName>
        <fullName evidence="1">Uncharacterized protein</fullName>
    </submittedName>
</protein>
<evidence type="ECO:0000313" key="1">
    <source>
        <dbReference type="EMBL" id="EEG70018.1"/>
    </source>
</evidence>
<comment type="caution">
    <text evidence="1">The sequence shown here is derived from an EMBL/GenBank/DDBJ whole genome shotgun (WGS) entry which is preliminary data.</text>
</comment>
<dbReference type="Proteomes" id="UP000003875">
    <property type="component" value="Unassembled WGS sequence"/>
</dbReference>
<dbReference type="EMBL" id="ABXX02000006">
    <property type="protein sequence ID" value="EEG70018.1"/>
    <property type="molecule type" value="Genomic_DNA"/>
</dbReference>
<evidence type="ECO:0000313" key="2">
    <source>
        <dbReference type="Proteomes" id="UP000003875"/>
    </source>
</evidence>
<dbReference type="PATRIC" id="fig|547043.19.peg.1746"/>
<dbReference type="eggNOG" id="ENOG503199B">
    <property type="taxonomic scope" value="Bacteria"/>
</dbReference>
<dbReference type="KEGG" id="bpsc:BBPC_1675"/>
<organism evidence="1 2">
    <name type="scientific">Bifidobacterium pseudocatenulatum DSM 20438 = JCM 1200 = LMG 10505</name>
    <dbReference type="NCBI Taxonomy" id="547043"/>
    <lineage>
        <taxon>Bacteria</taxon>
        <taxon>Bacillati</taxon>
        <taxon>Actinomycetota</taxon>
        <taxon>Actinomycetes</taxon>
        <taxon>Bifidobacteriales</taxon>
        <taxon>Bifidobacteriaceae</taxon>
        <taxon>Bifidobacterium</taxon>
    </lineage>
</organism>
<proteinExistence type="predicted"/>
<sequence>MFHISIIGGTRRTLCRNYLVPLFFVPCDPWTQIVQSGECVLLEQPVEDVAVSNVLVVAEPDGIQGELCDVEETSICEIPVEQRIVICCRLQCISVFRERQRQHLELDISSGEMDDFAFFQNRPVKWMIFAEWVSDIDVRLGKSEVMLRSFDGIHECVWPLTCLIHFSQLIGRNTYHSSKTRALI</sequence>
<reference evidence="1 2" key="1">
    <citation type="submission" date="2009-02" db="EMBL/GenBank/DDBJ databases">
        <title>Draft genome sequence of Bifidobacterium pseudocatenulatum (DSM 20438).</title>
        <authorList>
            <person name="Sudarsanam P."/>
            <person name="Ley R."/>
            <person name="Guruge J."/>
            <person name="Turnbaugh P.J."/>
            <person name="Mahowald M."/>
            <person name="Liep D."/>
            <person name="Gordon J."/>
        </authorList>
    </citation>
    <scope>NUCLEOTIDE SEQUENCE [LARGE SCALE GENOMIC DNA]</scope>
    <source>
        <strain evidence="1 2">DSM 20438</strain>
    </source>
</reference>
<name>C0BV43_BIFPS</name>
<accession>C0BV43</accession>
<gene>
    <name evidence="1" type="ORF">BIFPSEUDO_04287</name>
</gene>
<dbReference type="AlphaFoldDB" id="C0BV43"/>
<reference evidence="1 2" key="2">
    <citation type="submission" date="2009-02" db="EMBL/GenBank/DDBJ databases">
        <authorList>
            <person name="Fulton L."/>
            <person name="Clifton S."/>
            <person name="Fulton B."/>
            <person name="Xu J."/>
            <person name="Minx P."/>
            <person name="Pepin K.H."/>
            <person name="Johnson M."/>
            <person name="Bhonagiri V."/>
            <person name="Nash W.E."/>
            <person name="Mardis E.R."/>
            <person name="Wilson R.K."/>
        </authorList>
    </citation>
    <scope>NUCLEOTIDE SEQUENCE [LARGE SCALE GENOMIC DNA]</scope>
    <source>
        <strain evidence="1 2">DSM 20438</strain>
    </source>
</reference>